<reference evidence="1 2" key="1">
    <citation type="submission" date="2020-10" db="EMBL/GenBank/DDBJ databases">
        <authorList>
            <person name="Castelo-Branco R."/>
            <person name="Eusebio N."/>
            <person name="Adriana R."/>
            <person name="Vieira A."/>
            <person name="Brugerolle De Fraissinette N."/>
            <person name="Rezende De Castro R."/>
            <person name="Schneider M.P."/>
            <person name="Vasconcelos V."/>
            <person name="Leao P.N."/>
        </authorList>
    </citation>
    <scope>NUCLEOTIDE SEQUENCE [LARGE SCALE GENOMIC DNA]</scope>
    <source>
        <strain evidence="1 2">LEGE 06123</strain>
    </source>
</reference>
<organism evidence="1 2">
    <name type="scientific">Gloeocapsopsis crepidinum LEGE 06123</name>
    <dbReference type="NCBI Taxonomy" id="588587"/>
    <lineage>
        <taxon>Bacteria</taxon>
        <taxon>Bacillati</taxon>
        <taxon>Cyanobacteriota</taxon>
        <taxon>Cyanophyceae</taxon>
        <taxon>Oscillatoriophycideae</taxon>
        <taxon>Chroococcales</taxon>
        <taxon>Chroococcaceae</taxon>
        <taxon>Gloeocapsopsis</taxon>
    </lineage>
</organism>
<accession>A0ABR9UYS0</accession>
<proteinExistence type="predicted"/>
<protein>
    <submittedName>
        <fullName evidence="1">Uncharacterized protein</fullName>
    </submittedName>
</protein>
<comment type="caution">
    <text evidence="1">The sequence shown here is derived from an EMBL/GenBank/DDBJ whole genome shotgun (WGS) entry which is preliminary data.</text>
</comment>
<sequence length="63" mass="7091">MALQGLLANPEHREVDRNNHAMAEDAVRMANALVWALEQRSASGSRGDRPPIYLLLECFKDEL</sequence>
<gene>
    <name evidence="1" type="ORF">IQ230_24675</name>
</gene>
<dbReference type="RefSeq" id="WP_193934859.1">
    <property type="nucleotide sequence ID" value="NZ_CAWPMZ010000147.1"/>
</dbReference>
<evidence type="ECO:0000313" key="1">
    <source>
        <dbReference type="EMBL" id="MBE9193474.1"/>
    </source>
</evidence>
<name>A0ABR9UYS0_9CHRO</name>
<evidence type="ECO:0000313" key="2">
    <source>
        <dbReference type="Proteomes" id="UP000651156"/>
    </source>
</evidence>
<dbReference type="EMBL" id="JADEWN010000097">
    <property type="protein sequence ID" value="MBE9193474.1"/>
    <property type="molecule type" value="Genomic_DNA"/>
</dbReference>
<dbReference type="Proteomes" id="UP000651156">
    <property type="component" value="Unassembled WGS sequence"/>
</dbReference>
<keyword evidence="2" id="KW-1185">Reference proteome</keyword>